<sequence length="610" mass="68616">MGEGEWTDDEVLQFLLGNHSNEEDKQNETLSTYRRRKVQNDDYIDRLSTPLIEVLSVCISSDFNDGEPCEIYGSILALEEQCPLFDLYDRSNPEDSETIVKRGTLSLKGPDDRAIIPSLSPTLHICLKDRIRGVEVVNGHLNLELGDEDSCDRLIKRAVEGAYGVAYVYYVVFQFAVYGTFEVRVTSNDNDGKKGNVADIYGSIVAEYENATMYCNDDDEVKLFAPRLFDEPPHLPLRVLLGTPIRLFRNVLAVPAYSSLSIKVNLCDSNGTIADGCLEFPAYTLGDKTLCIQTQYACVEVTVRWHHAYYYIYKDRFAKYSKPETGKRQKTEMLFDCEPDFPPCIPRKVPSYHFGSLGTEVFSVFVAGLTEKVSTLCGAITVDALGREIPIYDRDDSCPEMLSEDVLASVDVKHRGIRTSEIGMVLYLKDLASQLEVCRGNLRWCVGNLGGYMSFYNLRLCSIVRGDNGYAAVHYTIFDDSFEASVEVKCFCDGHLDNSIYLYGTLFGRYGEYDYSTSYQLKYYSSKLFDQPRDRPVETKAGSQITMLKSKVMVPADSFLIIEANMGALGIDGVEDTIHGTVEFNIDCCSTVTREIIGKSYRVEISVNFN</sequence>
<name>A0AAW1LPT3_SAPOF</name>
<accession>A0AAW1LPT3</accession>
<keyword evidence="3" id="KW-1185">Reference proteome</keyword>
<proteinExistence type="predicted"/>
<feature type="domain" description="DUF6598" evidence="1">
    <location>
        <begin position="361"/>
        <end position="607"/>
    </location>
</feature>
<dbReference type="PANTHER" id="PTHR33065">
    <property type="entry name" value="OS07G0486400 PROTEIN"/>
    <property type="match status" value="1"/>
</dbReference>
<dbReference type="Proteomes" id="UP001443914">
    <property type="component" value="Unassembled WGS sequence"/>
</dbReference>
<evidence type="ECO:0000313" key="3">
    <source>
        <dbReference type="Proteomes" id="UP001443914"/>
    </source>
</evidence>
<comment type="caution">
    <text evidence="2">The sequence shown here is derived from an EMBL/GenBank/DDBJ whole genome shotgun (WGS) entry which is preliminary data.</text>
</comment>
<dbReference type="EMBL" id="JBDFQZ010000004">
    <property type="protein sequence ID" value="KAK9734600.1"/>
    <property type="molecule type" value="Genomic_DNA"/>
</dbReference>
<organism evidence="2 3">
    <name type="scientific">Saponaria officinalis</name>
    <name type="common">Common soapwort</name>
    <name type="synonym">Lychnis saponaria</name>
    <dbReference type="NCBI Taxonomy" id="3572"/>
    <lineage>
        <taxon>Eukaryota</taxon>
        <taxon>Viridiplantae</taxon>
        <taxon>Streptophyta</taxon>
        <taxon>Embryophyta</taxon>
        <taxon>Tracheophyta</taxon>
        <taxon>Spermatophyta</taxon>
        <taxon>Magnoliopsida</taxon>
        <taxon>eudicotyledons</taxon>
        <taxon>Gunneridae</taxon>
        <taxon>Pentapetalae</taxon>
        <taxon>Caryophyllales</taxon>
        <taxon>Caryophyllaceae</taxon>
        <taxon>Caryophylleae</taxon>
        <taxon>Saponaria</taxon>
    </lineage>
</organism>
<dbReference type="AlphaFoldDB" id="A0AAW1LPT3"/>
<reference evidence="2 3" key="1">
    <citation type="submission" date="2024-03" db="EMBL/GenBank/DDBJ databases">
        <title>WGS assembly of Saponaria officinalis var. Norfolk2.</title>
        <authorList>
            <person name="Jenkins J."/>
            <person name="Shu S."/>
            <person name="Grimwood J."/>
            <person name="Barry K."/>
            <person name="Goodstein D."/>
            <person name="Schmutz J."/>
            <person name="Leebens-Mack J."/>
            <person name="Osbourn A."/>
        </authorList>
    </citation>
    <scope>NUCLEOTIDE SEQUENCE [LARGE SCALE GENOMIC DNA]</scope>
    <source>
        <strain evidence="3">cv. Norfolk2</strain>
        <strain evidence="2">JIC</strain>
        <tissue evidence="2">Leaf</tissue>
    </source>
</reference>
<feature type="domain" description="DUF6598" evidence="1">
    <location>
        <begin position="51"/>
        <end position="303"/>
    </location>
</feature>
<dbReference type="InterPro" id="IPR046533">
    <property type="entry name" value="DUF6598"/>
</dbReference>
<dbReference type="PANTHER" id="PTHR33065:SF88">
    <property type="entry name" value="OS11G0104220 PROTEIN"/>
    <property type="match status" value="1"/>
</dbReference>
<protein>
    <recommendedName>
        <fullName evidence="1">DUF6598 domain-containing protein</fullName>
    </recommendedName>
</protein>
<dbReference type="EMBL" id="JBDFQZ010000004">
    <property type="protein sequence ID" value="KAK9734601.1"/>
    <property type="molecule type" value="Genomic_DNA"/>
</dbReference>
<evidence type="ECO:0000259" key="1">
    <source>
        <dbReference type="Pfam" id="PF20241"/>
    </source>
</evidence>
<dbReference type="Pfam" id="PF20241">
    <property type="entry name" value="DUF6598"/>
    <property type="match status" value="2"/>
</dbReference>
<evidence type="ECO:0000313" key="2">
    <source>
        <dbReference type="EMBL" id="KAK9734601.1"/>
    </source>
</evidence>
<gene>
    <name evidence="2" type="ORF">RND81_04G151000</name>
</gene>